<organism evidence="3 4">
    <name type="scientific">Clostridium botulinum C/D str. DC5</name>
    <dbReference type="NCBI Taxonomy" id="1443128"/>
    <lineage>
        <taxon>Bacteria</taxon>
        <taxon>Bacillati</taxon>
        <taxon>Bacillota</taxon>
        <taxon>Clostridia</taxon>
        <taxon>Eubacteriales</taxon>
        <taxon>Clostridiaceae</taxon>
        <taxon>Clostridium</taxon>
    </lineage>
</organism>
<sequence length="120" mass="14162">MYNYNKEIGTFGETLSEKFLISKGHKILNKNFRCKLGEIDIISKFKNCICFTEVKTRYNNLYGIPCEAVTYKKINKIKNTAKFYIAVNNKFDYEFKFNVIEILMNNNDNTHTINFIENAF</sequence>
<gene>
    <name evidence="3" type="ORF">Z955_09050</name>
</gene>
<evidence type="ECO:0000256" key="1">
    <source>
        <dbReference type="ARBA" id="ARBA00006738"/>
    </source>
</evidence>
<reference evidence="3 4" key="1">
    <citation type="submission" date="2014-01" db="EMBL/GenBank/DDBJ databases">
        <title>Plasmidome dynamics in the species complex Clostridium novyi sensu lato converts strains of independent lineages into distinctly different pathogens.</title>
        <authorList>
            <person name="Skarin H."/>
            <person name="Segerman B."/>
        </authorList>
    </citation>
    <scope>NUCLEOTIDE SEQUENCE [LARGE SCALE GENOMIC DNA]</scope>
    <source>
        <strain evidence="3 4">DC5</strain>
    </source>
</reference>
<dbReference type="NCBIfam" id="NF009150">
    <property type="entry name" value="PRK12497.1-3"/>
    <property type="match status" value="1"/>
</dbReference>
<name>A0A0A0IFS7_CLOBO</name>
<accession>A0A0A0IFS7</accession>
<dbReference type="EMBL" id="JDRY01000039">
    <property type="protein sequence ID" value="KGM99121.1"/>
    <property type="molecule type" value="Genomic_DNA"/>
</dbReference>
<dbReference type="PANTHER" id="PTHR34039">
    <property type="entry name" value="UPF0102 PROTEIN YRAN"/>
    <property type="match status" value="1"/>
</dbReference>
<dbReference type="Pfam" id="PF02021">
    <property type="entry name" value="UPF0102"/>
    <property type="match status" value="1"/>
</dbReference>
<evidence type="ECO:0000313" key="3">
    <source>
        <dbReference type="EMBL" id="KGM99121.1"/>
    </source>
</evidence>
<protein>
    <recommendedName>
        <fullName evidence="2">UPF0102 protein Z955_09050</fullName>
    </recommendedName>
</protein>
<dbReference type="PANTHER" id="PTHR34039:SF1">
    <property type="entry name" value="UPF0102 PROTEIN YRAN"/>
    <property type="match status" value="1"/>
</dbReference>
<dbReference type="HAMAP" id="MF_00048">
    <property type="entry name" value="UPF0102"/>
    <property type="match status" value="1"/>
</dbReference>
<evidence type="ECO:0000256" key="2">
    <source>
        <dbReference type="HAMAP-Rule" id="MF_00048"/>
    </source>
</evidence>
<dbReference type="InterPro" id="IPR011856">
    <property type="entry name" value="tRNA_endonuc-like_dom_sf"/>
</dbReference>
<dbReference type="SUPFAM" id="SSF52980">
    <property type="entry name" value="Restriction endonuclease-like"/>
    <property type="match status" value="1"/>
</dbReference>
<dbReference type="NCBIfam" id="TIGR00252">
    <property type="entry name" value="YraN family protein"/>
    <property type="match status" value="1"/>
</dbReference>
<dbReference type="Proteomes" id="UP000030014">
    <property type="component" value="Unassembled WGS sequence"/>
</dbReference>
<dbReference type="Gene3D" id="3.40.1350.10">
    <property type="match status" value="1"/>
</dbReference>
<proteinExistence type="inferred from homology"/>
<dbReference type="GO" id="GO:0003676">
    <property type="term" value="F:nucleic acid binding"/>
    <property type="evidence" value="ECO:0007669"/>
    <property type="project" value="InterPro"/>
</dbReference>
<comment type="similarity">
    <text evidence="1 2">Belongs to the UPF0102 family.</text>
</comment>
<dbReference type="CDD" id="cd20736">
    <property type="entry name" value="PoNe_Nuclease"/>
    <property type="match status" value="1"/>
</dbReference>
<dbReference type="InterPro" id="IPR003509">
    <property type="entry name" value="UPF0102_YraN-like"/>
</dbReference>
<comment type="caution">
    <text evidence="3">The sequence shown here is derived from an EMBL/GenBank/DDBJ whole genome shotgun (WGS) entry which is preliminary data.</text>
</comment>
<dbReference type="AlphaFoldDB" id="A0A0A0IFS7"/>
<dbReference type="InterPro" id="IPR011335">
    <property type="entry name" value="Restrct_endonuc-II-like"/>
</dbReference>
<evidence type="ECO:0000313" key="4">
    <source>
        <dbReference type="Proteomes" id="UP000030014"/>
    </source>
</evidence>
<dbReference type="RefSeq" id="WP_039257941.1">
    <property type="nucleotide sequence ID" value="NZ_JDRY01000039.1"/>
</dbReference>